<dbReference type="InterPro" id="IPR025859">
    <property type="entry name" value="AurF/CmlI"/>
</dbReference>
<dbReference type="EMBL" id="WVBC01000001">
    <property type="protein sequence ID" value="NKT76869.1"/>
    <property type="molecule type" value="Genomic_DNA"/>
</dbReference>
<evidence type="ECO:0000313" key="2">
    <source>
        <dbReference type="EMBL" id="NKT76869.1"/>
    </source>
</evidence>
<organism evidence="2 4">
    <name type="scientific">Rhodococcus hoagii</name>
    <name type="common">Corynebacterium equii</name>
    <dbReference type="NCBI Taxonomy" id="43767"/>
    <lineage>
        <taxon>Bacteria</taxon>
        <taxon>Bacillati</taxon>
        <taxon>Actinomycetota</taxon>
        <taxon>Actinomycetes</taxon>
        <taxon>Mycobacteriales</taxon>
        <taxon>Nocardiaceae</taxon>
        <taxon>Prescottella</taxon>
    </lineage>
</organism>
<protein>
    <submittedName>
        <fullName evidence="2">Diiron oxygenase</fullName>
    </submittedName>
</protein>
<dbReference type="RefSeq" id="WP_084961865.1">
    <property type="nucleotide sequence ID" value="NZ_AP024189.1"/>
</dbReference>
<proteinExistence type="predicted"/>
<gene>
    <name evidence="1" type="ORF">GS441_02695</name>
    <name evidence="2" type="ORF">GS882_01295</name>
    <name evidence="3" type="ORF">GS947_18900</name>
</gene>
<evidence type="ECO:0000313" key="1">
    <source>
        <dbReference type="EMBL" id="MBM4564401.1"/>
    </source>
</evidence>
<reference evidence="2" key="2">
    <citation type="journal article" date="2020" name="Environ. Microbiol.">
        <title>The novel and transferable erm(51) gene confers Macrolides, Lincosamides, and Streptogramins B (MLSB) resistance to clonal Rhodococcus equi in the environment.</title>
        <authorList>
            <person name="Huber L."/>
            <person name="Giguere S."/>
            <person name="Slovis N.M."/>
            <person name="Alvarez-Narvaez S."/>
            <person name="Hart K.A."/>
            <person name="Greiter M."/>
            <person name="Morris E.R.A."/>
            <person name="Cohen N.D."/>
        </authorList>
    </citation>
    <scope>NUCLEOTIDE SEQUENCE</scope>
    <source>
        <strain evidence="2">Lh_116_1</strain>
        <strain evidence="3">Lh_16_1</strain>
    </source>
</reference>
<evidence type="ECO:0000313" key="4">
    <source>
        <dbReference type="Proteomes" id="UP000603463"/>
    </source>
</evidence>
<dbReference type="EMBL" id="WVDC01000010">
    <property type="protein sequence ID" value="NKW43594.1"/>
    <property type="molecule type" value="Genomic_DNA"/>
</dbReference>
<dbReference type="Proteomes" id="UP000608063">
    <property type="component" value="Unassembled WGS sequence"/>
</dbReference>
<name>A0A9Q2UWN8_RHOHA</name>
<comment type="caution">
    <text evidence="2">The sequence shown here is derived from an EMBL/GenBank/DDBJ whole genome shotgun (WGS) entry which is preliminary data.</text>
</comment>
<dbReference type="Gene3D" id="1.10.620.20">
    <property type="entry name" value="Ribonucleotide Reductase, subunit A"/>
    <property type="match status" value="1"/>
</dbReference>
<dbReference type="Pfam" id="PF11583">
    <property type="entry name" value="AurF"/>
    <property type="match status" value="1"/>
</dbReference>
<dbReference type="Proteomes" id="UP000808906">
    <property type="component" value="Unassembled WGS sequence"/>
</dbReference>
<reference evidence="1" key="1">
    <citation type="submission" date="2019-11" db="EMBL/GenBank/DDBJ databases">
        <title>Spread of Macrolides and rifampicin resistant Rhodococcus equi in clinical isolates in the USA.</title>
        <authorList>
            <person name="Alvarez-Narvaez S."/>
            <person name="Huber L."/>
            <person name="Cohen N.D."/>
            <person name="Slovis N."/>
            <person name="Greiter M."/>
            <person name="Giguere S."/>
            <person name="Hart K."/>
        </authorList>
    </citation>
    <scope>NUCLEOTIDE SEQUENCE</scope>
    <source>
        <strain evidence="1">Lh_17</strain>
    </source>
</reference>
<dbReference type="InterPro" id="IPR012348">
    <property type="entry name" value="RNR-like"/>
</dbReference>
<dbReference type="EMBL" id="WUXR01000001">
    <property type="protein sequence ID" value="MBM4564401.1"/>
    <property type="molecule type" value="Genomic_DNA"/>
</dbReference>
<evidence type="ECO:0000313" key="3">
    <source>
        <dbReference type="EMBL" id="NKW43594.1"/>
    </source>
</evidence>
<accession>A0A9Q2UWN8</accession>
<dbReference type="GO" id="GO:0016491">
    <property type="term" value="F:oxidoreductase activity"/>
    <property type="evidence" value="ECO:0007669"/>
    <property type="project" value="InterPro"/>
</dbReference>
<dbReference type="Proteomes" id="UP000603463">
    <property type="component" value="Unassembled WGS sequence"/>
</dbReference>
<dbReference type="AlphaFoldDB" id="A0A9Q2UWN8"/>
<sequence length="332" mass="37435">MTDNAFGDEAAVHEELLRLPSLPPFDPADPVESAIISSLAGSWPRRAVVKRPEPDLDDLFDAEKADYPESLIPFRDHDVFTRLDEPVRRRILAWAWIAYNKNVMDVEQYVVNPGFRLLSQDAFGTGLGDTLTVATMQAMVDEQYHTLMHLNASALTRRRRGWDLPERRLPYGPTVRRHRQAVDAAETPRESALVSLAFTTVAETSISSYLGLMTDDEDLQPVNRATVVLHRRDEYCHSSIAGELLKIVFERLDGDDRRLLLAGLADGLEAFRSNDFSTWSAVLDHEQVRGAHRIVADAAHDSGRRNLVQDCTAIRRLCDDLGVTEEVPYEWS</sequence>